<dbReference type="PROSITE" id="PS51186">
    <property type="entry name" value="GNAT"/>
    <property type="match status" value="1"/>
</dbReference>
<name>A0A0F9JU79_9ZZZZ</name>
<proteinExistence type="predicted"/>
<dbReference type="EMBL" id="LAZR01009316">
    <property type="protein sequence ID" value="KKM73339.1"/>
    <property type="molecule type" value="Genomic_DNA"/>
</dbReference>
<evidence type="ECO:0000259" key="1">
    <source>
        <dbReference type="PROSITE" id="PS51186"/>
    </source>
</evidence>
<organism evidence="2">
    <name type="scientific">marine sediment metagenome</name>
    <dbReference type="NCBI Taxonomy" id="412755"/>
    <lineage>
        <taxon>unclassified sequences</taxon>
        <taxon>metagenomes</taxon>
        <taxon>ecological metagenomes</taxon>
    </lineage>
</organism>
<reference evidence="2" key="1">
    <citation type="journal article" date="2015" name="Nature">
        <title>Complex archaea that bridge the gap between prokaryotes and eukaryotes.</title>
        <authorList>
            <person name="Spang A."/>
            <person name="Saw J.H."/>
            <person name="Jorgensen S.L."/>
            <person name="Zaremba-Niedzwiedzka K."/>
            <person name="Martijn J."/>
            <person name="Lind A.E."/>
            <person name="van Eijk R."/>
            <person name="Schleper C."/>
            <person name="Guy L."/>
            <person name="Ettema T.J."/>
        </authorList>
    </citation>
    <scope>NUCLEOTIDE SEQUENCE</scope>
</reference>
<dbReference type="GO" id="GO:0016747">
    <property type="term" value="F:acyltransferase activity, transferring groups other than amino-acyl groups"/>
    <property type="evidence" value="ECO:0007669"/>
    <property type="project" value="InterPro"/>
</dbReference>
<dbReference type="Pfam" id="PF00583">
    <property type="entry name" value="Acetyltransf_1"/>
    <property type="match status" value="1"/>
</dbReference>
<evidence type="ECO:0000313" key="2">
    <source>
        <dbReference type="EMBL" id="KKM73339.1"/>
    </source>
</evidence>
<feature type="domain" description="N-acetyltransferase" evidence="1">
    <location>
        <begin position="6"/>
        <end position="170"/>
    </location>
</feature>
<comment type="caution">
    <text evidence="2">The sequence shown here is derived from an EMBL/GenBank/DDBJ whole genome shotgun (WGS) entry which is preliminary data.</text>
</comment>
<dbReference type="InterPro" id="IPR016181">
    <property type="entry name" value="Acyl_CoA_acyltransferase"/>
</dbReference>
<feature type="non-terminal residue" evidence="2">
    <location>
        <position position="1"/>
    </location>
</feature>
<accession>A0A0F9JU79</accession>
<protein>
    <recommendedName>
        <fullName evidence="1">N-acetyltransferase domain-containing protein</fullName>
    </recommendedName>
</protein>
<dbReference type="InterPro" id="IPR000182">
    <property type="entry name" value="GNAT_dom"/>
</dbReference>
<gene>
    <name evidence="2" type="ORF">LCGC14_1411550</name>
</gene>
<dbReference type="CDD" id="cd04301">
    <property type="entry name" value="NAT_SF"/>
    <property type="match status" value="1"/>
</dbReference>
<dbReference type="AlphaFoldDB" id="A0A0F9JU79"/>
<sequence length="171" mass="19791">KHTIVLKFRKLTAYKEGLIFSLLNRSYEGLLREKLALAEKWQQDWKQYDKEIIQFPKTIGASGFVILYNEIIIGFGSYDLRQRPELGIVGHNCILPEYGGKGFGKAQILKIISIFKELRVKKAKVTTGEHPFFNPAQRTYISCGFKETSRHASQGLEFRQIDYILDLKFEN</sequence>
<dbReference type="Gene3D" id="3.40.630.30">
    <property type="match status" value="1"/>
</dbReference>
<dbReference type="SUPFAM" id="SSF55729">
    <property type="entry name" value="Acyl-CoA N-acyltransferases (Nat)"/>
    <property type="match status" value="1"/>
</dbReference>